<keyword evidence="6 8" id="KW-1133">Transmembrane helix</keyword>
<dbReference type="Proteomes" id="UP001234343">
    <property type="component" value="Unassembled WGS sequence"/>
</dbReference>
<keyword evidence="5 8" id="KW-0812">Transmembrane</keyword>
<evidence type="ECO:0000256" key="8">
    <source>
        <dbReference type="SAM" id="Phobius"/>
    </source>
</evidence>
<keyword evidence="10" id="KW-1185">Reference proteome</keyword>
<evidence type="ECO:0000256" key="1">
    <source>
        <dbReference type="ARBA" id="ARBA00004651"/>
    </source>
</evidence>
<evidence type="ECO:0000256" key="4">
    <source>
        <dbReference type="ARBA" id="ARBA00022475"/>
    </source>
</evidence>
<feature type="transmembrane region" description="Helical" evidence="8">
    <location>
        <begin position="317"/>
        <end position="334"/>
    </location>
</feature>
<sequence>MQINIAQWRIAQQQRFRTLHLWLAGVLVLSVMLSLTQGAMAIDLLDALSELEQRIITEIRAPRALMTVATGAGLAICGLVLQAICRNPLADPGLVGVASGAALFASLAILLSSSMVINATLTLFFIPAMAFVGAALALFLLLAIANYKGSINTLVLILSGVAINAGAATLLGLITFVADDNTLRLITFWQLGSYSGIDWSKALLAGTLVLIALCVFWRHANAIMLLQIGEQHARFQGVHVDKLKRVLLITVAFVTAICVCFTGIVGFVGLVVPHICRMLVGTQLRILLPIVTIVGGALVTLADVAARVIIVPAELPIGLLTSALGVPFFLWLILREKRRFSHA</sequence>
<dbReference type="EMBL" id="JAUCBP010000007">
    <property type="protein sequence ID" value="MDM7861135.1"/>
    <property type="molecule type" value="Genomic_DNA"/>
</dbReference>
<proteinExistence type="inferred from homology"/>
<dbReference type="Gene3D" id="1.10.3470.10">
    <property type="entry name" value="ABC transporter involved in vitamin B12 uptake, BtuC"/>
    <property type="match status" value="1"/>
</dbReference>
<feature type="transmembrane region" description="Helical" evidence="8">
    <location>
        <begin position="246"/>
        <end position="272"/>
    </location>
</feature>
<feature type="transmembrane region" description="Helical" evidence="8">
    <location>
        <begin position="93"/>
        <end position="117"/>
    </location>
</feature>
<keyword evidence="4" id="KW-1003">Cell membrane</keyword>
<dbReference type="CDD" id="cd06550">
    <property type="entry name" value="TM_ABC_iron-siderophores_like"/>
    <property type="match status" value="1"/>
</dbReference>
<dbReference type="InterPro" id="IPR037294">
    <property type="entry name" value="ABC_BtuC-like"/>
</dbReference>
<evidence type="ECO:0000256" key="5">
    <source>
        <dbReference type="ARBA" id="ARBA00022692"/>
    </source>
</evidence>
<feature type="transmembrane region" description="Helical" evidence="8">
    <location>
        <begin position="202"/>
        <end position="226"/>
    </location>
</feature>
<evidence type="ECO:0000313" key="10">
    <source>
        <dbReference type="Proteomes" id="UP001234343"/>
    </source>
</evidence>
<dbReference type="PANTHER" id="PTHR30472">
    <property type="entry name" value="FERRIC ENTEROBACTIN TRANSPORT SYSTEM PERMEASE PROTEIN"/>
    <property type="match status" value="1"/>
</dbReference>
<comment type="subcellular location">
    <subcellularLocation>
        <location evidence="1">Cell membrane</location>
        <topology evidence="1">Multi-pass membrane protein</topology>
    </subcellularLocation>
</comment>
<evidence type="ECO:0000256" key="7">
    <source>
        <dbReference type="ARBA" id="ARBA00023136"/>
    </source>
</evidence>
<feature type="transmembrane region" description="Helical" evidence="8">
    <location>
        <begin position="284"/>
        <end position="305"/>
    </location>
</feature>
<protein>
    <submittedName>
        <fullName evidence="9">Iron ABC transporter permease</fullName>
    </submittedName>
</protein>
<evidence type="ECO:0000256" key="6">
    <source>
        <dbReference type="ARBA" id="ARBA00022989"/>
    </source>
</evidence>
<gene>
    <name evidence="9" type="ORF">QTP81_11050</name>
</gene>
<reference evidence="9 10" key="1">
    <citation type="submission" date="2023-06" db="EMBL/GenBank/DDBJ databases">
        <title>Alteromonas sp. ASW11-36 isolated from intertidal sand.</title>
        <authorList>
            <person name="Li Y."/>
        </authorList>
    </citation>
    <scope>NUCLEOTIDE SEQUENCE [LARGE SCALE GENOMIC DNA]</scope>
    <source>
        <strain evidence="9 10">ASW11-36</strain>
    </source>
</reference>
<dbReference type="Pfam" id="PF01032">
    <property type="entry name" value="FecCD"/>
    <property type="match status" value="1"/>
</dbReference>
<feature type="transmembrane region" description="Helical" evidence="8">
    <location>
        <begin position="123"/>
        <end position="147"/>
    </location>
</feature>
<organism evidence="9 10">
    <name type="scientific">Alteromonas arenosi</name>
    <dbReference type="NCBI Taxonomy" id="3055817"/>
    <lineage>
        <taxon>Bacteria</taxon>
        <taxon>Pseudomonadati</taxon>
        <taxon>Pseudomonadota</taxon>
        <taxon>Gammaproteobacteria</taxon>
        <taxon>Alteromonadales</taxon>
        <taxon>Alteromonadaceae</taxon>
        <taxon>Alteromonas/Salinimonas group</taxon>
        <taxon>Alteromonas</taxon>
    </lineage>
</organism>
<dbReference type="RefSeq" id="WP_289365515.1">
    <property type="nucleotide sequence ID" value="NZ_JAUCBP010000007.1"/>
</dbReference>
<comment type="caution">
    <text evidence="9">The sequence shown here is derived from an EMBL/GenBank/DDBJ whole genome shotgun (WGS) entry which is preliminary data.</text>
</comment>
<feature type="transmembrane region" description="Helical" evidence="8">
    <location>
        <begin position="154"/>
        <end position="178"/>
    </location>
</feature>
<feature type="transmembrane region" description="Helical" evidence="8">
    <location>
        <begin position="21"/>
        <end position="42"/>
    </location>
</feature>
<evidence type="ECO:0000256" key="3">
    <source>
        <dbReference type="ARBA" id="ARBA00022448"/>
    </source>
</evidence>
<name>A0ABT7SY92_9ALTE</name>
<keyword evidence="7 8" id="KW-0472">Membrane</keyword>
<dbReference type="PANTHER" id="PTHR30472:SF25">
    <property type="entry name" value="ABC TRANSPORTER PERMEASE PROTEIN MJ0876-RELATED"/>
    <property type="match status" value="1"/>
</dbReference>
<dbReference type="SUPFAM" id="SSF81345">
    <property type="entry name" value="ABC transporter involved in vitamin B12 uptake, BtuC"/>
    <property type="match status" value="1"/>
</dbReference>
<keyword evidence="3" id="KW-0813">Transport</keyword>
<dbReference type="InterPro" id="IPR000522">
    <property type="entry name" value="ABC_transptr_permease_BtuC"/>
</dbReference>
<comment type="similarity">
    <text evidence="2">Belongs to the binding-protein-dependent transport system permease family. FecCD subfamily.</text>
</comment>
<evidence type="ECO:0000313" key="9">
    <source>
        <dbReference type="EMBL" id="MDM7861135.1"/>
    </source>
</evidence>
<evidence type="ECO:0000256" key="2">
    <source>
        <dbReference type="ARBA" id="ARBA00007935"/>
    </source>
</evidence>
<feature type="transmembrane region" description="Helical" evidence="8">
    <location>
        <begin position="62"/>
        <end position="81"/>
    </location>
</feature>
<accession>A0ABT7SY92</accession>